<dbReference type="OrthoDB" id="9768806at2"/>
<dbReference type="CDD" id="cd06267">
    <property type="entry name" value="PBP1_LacI_sugar_binding-like"/>
    <property type="match status" value="1"/>
</dbReference>
<sequence length="346" mass="38862">MKKNRITQKAIAKEFNVSIATVSKALSDSYEISIETKTKIRAYAEAHSYKSFIIDPRVELQKNTKTIGVIIPNMLNQFFTKVFVGIEKIATEKGYNLITCISNESLEKEAGAIELLKNSYLDGFILSIAEETQVRKDFSHFQNTINQGIPMMMIDRITDAIDCDKVVVNDKEGAYNATKHFINTGCRNIAIVSNIHRLSVGKLRLEGYKQALLEAKLPIDDALILKVDEFNDINTLLKIMLDSKKVDAILCLEEDAAVNTLKLVKSRGYRVPEDISIIGFTNGILPRYVSPSITTISQHSTYLGEIAAKMLINRIEQTDTPITYTTKVIKTNLIERESTKSIVEVF</sequence>
<dbReference type="GO" id="GO:0000976">
    <property type="term" value="F:transcription cis-regulatory region binding"/>
    <property type="evidence" value="ECO:0007669"/>
    <property type="project" value="TreeGrafter"/>
</dbReference>
<dbReference type="Gene3D" id="1.10.260.40">
    <property type="entry name" value="lambda repressor-like DNA-binding domains"/>
    <property type="match status" value="1"/>
</dbReference>
<feature type="domain" description="HTH lacI-type" evidence="4">
    <location>
        <begin position="6"/>
        <end position="50"/>
    </location>
</feature>
<dbReference type="SUPFAM" id="SSF53822">
    <property type="entry name" value="Periplasmic binding protein-like I"/>
    <property type="match status" value="1"/>
</dbReference>
<reference evidence="6" key="1">
    <citation type="submission" date="2016-11" db="EMBL/GenBank/DDBJ databases">
        <authorList>
            <person name="Varghese N."/>
            <person name="Submissions S."/>
        </authorList>
    </citation>
    <scope>NUCLEOTIDE SEQUENCE [LARGE SCALE GENOMIC DNA]</scope>
    <source>
        <strain evidence="6">DSM 22623</strain>
    </source>
</reference>
<dbReference type="Pfam" id="PF00356">
    <property type="entry name" value="LacI"/>
    <property type="match status" value="1"/>
</dbReference>
<dbReference type="Proteomes" id="UP000184432">
    <property type="component" value="Unassembled WGS sequence"/>
</dbReference>
<dbReference type="STRING" id="570521.SAMN04488508_101902"/>
<evidence type="ECO:0000256" key="1">
    <source>
        <dbReference type="ARBA" id="ARBA00023015"/>
    </source>
</evidence>
<keyword evidence="1" id="KW-0805">Transcription regulation</keyword>
<dbReference type="InterPro" id="IPR028082">
    <property type="entry name" value="Peripla_BP_I"/>
</dbReference>
<dbReference type="InterPro" id="IPR046335">
    <property type="entry name" value="LacI/GalR-like_sensor"/>
</dbReference>
<evidence type="ECO:0000256" key="2">
    <source>
        <dbReference type="ARBA" id="ARBA00023125"/>
    </source>
</evidence>
<evidence type="ECO:0000256" key="3">
    <source>
        <dbReference type="ARBA" id="ARBA00023163"/>
    </source>
</evidence>
<dbReference type="RefSeq" id="WP_073314274.1">
    <property type="nucleotide sequence ID" value="NZ_FQYP01000001.1"/>
</dbReference>
<dbReference type="InterPro" id="IPR010982">
    <property type="entry name" value="Lambda_DNA-bd_dom_sf"/>
</dbReference>
<dbReference type="Pfam" id="PF13377">
    <property type="entry name" value="Peripla_BP_3"/>
    <property type="match status" value="1"/>
</dbReference>
<proteinExistence type="predicted"/>
<evidence type="ECO:0000259" key="4">
    <source>
        <dbReference type="PROSITE" id="PS50932"/>
    </source>
</evidence>
<dbReference type="CDD" id="cd01392">
    <property type="entry name" value="HTH_LacI"/>
    <property type="match status" value="1"/>
</dbReference>
<dbReference type="PANTHER" id="PTHR30146">
    <property type="entry name" value="LACI-RELATED TRANSCRIPTIONAL REPRESSOR"/>
    <property type="match status" value="1"/>
</dbReference>
<evidence type="ECO:0000313" key="6">
    <source>
        <dbReference type="Proteomes" id="UP000184432"/>
    </source>
</evidence>
<dbReference type="Gene3D" id="3.40.50.2300">
    <property type="match status" value="2"/>
</dbReference>
<accession>A0A1M6BLQ5</accession>
<evidence type="ECO:0000313" key="5">
    <source>
        <dbReference type="EMBL" id="SHI49655.1"/>
    </source>
</evidence>
<organism evidence="5 6">
    <name type="scientific">Aquimarina spongiae</name>
    <dbReference type="NCBI Taxonomy" id="570521"/>
    <lineage>
        <taxon>Bacteria</taxon>
        <taxon>Pseudomonadati</taxon>
        <taxon>Bacteroidota</taxon>
        <taxon>Flavobacteriia</taxon>
        <taxon>Flavobacteriales</taxon>
        <taxon>Flavobacteriaceae</taxon>
        <taxon>Aquimarina</taxon>
    </lineage>
</organism>
<protein>
    <submittedName>
        <fullName evidence="5">Transcriptional regulator, LacI family</fullName>
    </submittedName>
</protein>
<dbReference type="PROSITE" id="PS50932">
    <property type="entry name" value="HTH_LACI_2"/>
    <property type="match status" value="1"/>
</dbReference>
<gene>
    <name evidence="5" type="ORF">SAMN04488508_101902</name>
</gene>
<keyword evidence="6" id="KW-1185">Reference proteome</keyword>
<dbReference type="PANTHER" id="PTHR30146:SF109">
    <property type="entry name" value="HTH-TYPE TRANSCRIPTIONAL REGULATOR GALS"/>
    <property type="match status" value="1"/>
</dbReference>
<name>A0A1M6BLQ5_9FLAO</name>
<keyword evidence="3" id="KW-0804">Transcription</keyword>
<dbReference type="InterPro" id="IPR000843">
    <property type="entry name" value="HTH_LacI"/>
</dbReference>
<dbReference type="SMART" id="SM00354">
    <property type="entry name" value="HTH_LACI"/>
    <property type="match status" value="1"/>
</dbReference>
<dbReference type="SUPFAM" id="SSF47413">
    <property type="entry name" value="lambda repressor-like DNA-binding domains"/>
    <property type="match status" value="1"/>
</dbReference>
<dbReference type="EMBL" id="FQYP01000001">
    <property type="protein sequence ID" value="SHI49655.1"/>
    <property type="molecule type" value="Genomic_DNA"/>
</dbReference>
<dbReference type="AlphaFoldDB" id="A0A1M6BLQ5"/>
<dbReference type="GO" id="GO:0003700">
    <property type="term" value="F:DNA-binding transcription factor activity"/>
    <property type="evidence" value="ECO:0007669"/>
    <property type="project" value="TreeGrafter"/>
</dbReference>
<keyword evidence="2" id="KW-0238">DNA-binding</keyword>